<gene>
    <name evidence="1" type="ORF">TSUD_134400</name>
</gene>
<evidence type="ECO:0000313" key="2">
    <source>
        <dbReference type="Proteomes" id="UP000242715"/>
    </source>
</evidence>
<dbReference type="EMBL" id="DF974643">
    <property type="protein sequence ID" value="GAU49864.1"/>
    <property type="molecule type" value="Genomic_DNA"/>
</dbReference>
<dbReference type="Proteomes" id="UP000242715">
    <property type="component" value="Unassembled WGS sequence"/>
</dbReference>
<accession>A0A2Z6P0F3</accession>
<sequence>MYQRRGSRNFENLYSTTSLEVSVEVACTFLDTQVRVEIEQLMDDDSDMAEIPVDGASISAPITPVSPPPDFRRLDVNSSITRSGHESMRSNESNTKNIEERTKQLKEYIDDMEHQHSTGVLCFPSFSYESPKVILLLVALTLNLKGKLLFPLIVEFRAPSWLLLAPTSDGGSF</sequence>
<dbReference type="AlphaFoldDB" id="A0A2Z6P0F3"/>
<evidence type="ECO:0000313" key="1">
    <source>
        <dbReference type="EMBL" id="GAU49864.1"/>
    </source>
</evidence>
<reference evidence="2" key="1">
    <citation type="journal article" date="2017" name="Front. Plant Sci.">
        <title>Climate Clever Clovers: New Paradigm to Reduce the Environmental Footprint of Ruminants by Breeding Low Methanogenic Forages Utilizing Haplotype Variation.</title>
        <authorList>
            <person name="Kaur P."/>
            <person name="Appels R."/>
            <person name="Bayer P.E."/>
            <person name="Keeble-Gagnere G."/>
            <person name="Wang J."/>
            <person name="Hirakawa H."/>
            <person name="Shirasawa K."/>
            <person name="Vercoe P."/>
            <person name="Stefanova K."/>
            <person name="Durmic Z."/>
            <person name="Nichols P."/>
            <person name="Revell C."/>
            <person name="Isobe S.N."/>
            <person name="Edwards D."/>
            <person name="Erskine W."/>
        </authorList>
    </citation>
    <scope>NUCLEOTIDE SEQUENCE [LARGE SCALE GENOMIC DNA]</scope>
    <source>
        <strain evidence="2">cv. Daliak</strain>
    </source>
</reference>
<name>A0A2Z6P0F3_TRISU</name>
<keyword evidence="2" id="KW-1185">Reference proteome</keyword>
<protein>
    <submittedName>
        <fullName evidence="1">Uncharacterized protein</fullName>
    </submittedName>
</protein>
<proteinExistence type="predicted"/>
<organism evidence="1 2">
    <name type="scientific">Trifolium subterraneum</name>
    <name type="common">Subterranean clover</name>
    <dbReference type="NCBI Taxonomy" id="3900"/>
    <lineage>
        <taxon>Eukaryota</taxon>
        <taxon>Viridiplantae</taxon>
        <taxon>Streptophyta</taxon>
        <taxon>Embryophyta</taxon>
        <taxon>Tracheophyta</taxon>
        <taxon>Spermatophyta</taxon>
        <taxon>Magnoliopsida</taxon>
        <taxon>eudicotyledons</taxon>
        <taxon>Gunneridae</taxon>
        <taxon>Pentapetalae</taxon>
        <taxon>rosids</taxon>
        <taxon>fabids</taxon>
        <taxon>Fabales</taxon>
        <taxon>Fabaceae</taxon>
        <taxon>Papilionoideae</taxon>
        <taxon>50 kb inversion clade</taxon>
        <taxon>NPAAA clade</taxon>
        <taxon>Hologalegina</taxon>
        <taxon>IRL clade</taxon>
        <taxon>Trifolieae</taxon>
        <taxon>Trifolium</taxon>
    </lineage>
</organism>
<dbReference type="OrthoDB" id="10251508at2759"/>